<evidence type="ECO:0000256" key="3">
    <source>
        <dbReference type="ARBA" id="ARBA00023163"/>
    </source>
</evidence>
<dbReference type="RefSeq" id="WP_388623310.1">
    <property type="nucleotide sequence ID" value="NZ_JBIAUT010000001.1"/>
</dbReference>
<sequence>MQTVVDFREEVSVTRSSLEGSTRAPAGIERGGCSIVLVGSWLALPLNGCEHYEGAYIHSCPDRDELIPVVHARQADWLLAGPELDDGDIQRLFAGANAVRENVRLAVLGHARDWRRCDRWMRRGCRVYLEETIRPRRAAAAIQAAHSLGVNIMDRVFSEVLRERATGPAPHLTRRERDVLDLLRRGLRNREIAGALFVSENTVEYHMRHLLSKFSARNRMEVVERAVSLGLA</sequence>
<keyword evidence="1" id="KW-0805">Transcription regulation</keyword>
<evidence type="ECO:0000313" key="6">
    <source>
        <dbReference type="Proteomes" id="UP001602123"/>
    </source>
</evidence>
<dbReference type="PROSITE" id="PS00622">
    <property type="entry name" value="HTH_LUXR_1"/>
    <property type="match status" value="1"/>
</dbReference>
<organism evidence="5 6">
    <name type="scientific">Streptomyces nondiastaticus</name>
    <dbReference type="NCBI Taxonomy" id="3154512"/>
    <lineage>
        <taxon>Bacteria</taxon>
        <taxon>Bacillati</taxon>
        <taxon>Actinomycetota</taxon>
        <taxon>Actinomycetes</taxon>
        <taxon>Kitasatosporales</taxon>
        <taxon>Streptomycetaceae</taxon>
        <taxon>Streptomyces</taxon>
    </lineage>
</organism>
<dbReference type="PANTHER" id="PTHR44688:SF25">
    <property type="entry name" value="HTH LUXR-TYPE DOMAIN-CONTAINING PROTEIN"/>
    <property type="match status" value="1"/>
</dbReference>
<keyword evidence="3" id="KW-0804">Transcription</keyword>
<dbReference type="Proteomes" id="UP001602123">
    <property type="component" value="Unassembled WGS sequence"/>
</dbReference>
<dbReference type="PANTHER" id="PTHR44688">
    <property type="entry name" value="DNA-BINDING TRANSCRIPTIONAL ACTIVATOR DEVR_DOSR"/>
    <property type="match status" value="1"/>
</dbReference>
<dbReference type="InterPro" id="IPR016032">
    <property type="entry name" value="Sig_transdc_resp-reg_C-effctor"/>
</dbReference>
<dbReference type="InterPro" id="IPR000792">
    <property type="entry name" value="Tscrpt_reg_LuxR_C"/>
</dbReference>
<evidence type="ECO:0000256" key="2">
    <source>
        <dbReference type="ARBA" id="ARBA00023125"/>
    </source>
</evidence>
<dbReference type="Pfam" id="PF00196">
    <property type="entry name" value="GerE"/>
    <property type="match status" value="1"/>
</dbReference>
<comment type="caution">
    <text evidence="5">The sequence shown here is derived from an EMBL/GenBank/DDBJ whole genome shotgun (WGS) entry which is preliminary data.</text>
</comment>
<dbReference type="PRINTS" id="PR00038">
    <property type="entry name" value="HTHLUXR"/>
</dbReference>
<dbReference type="EMBL" id="JBIAUT010000001">
    <property type="protein sequence ID" value="MFF4214990.1"/>
    <property type="molecule type" value="Genomic_DNA"/>
</dbReference>
<name>A0ABW6TQU1_9ACTN</name>
<dbReference type="SMART" id="SM00421">
    <property type="entry name" value="HTH_LUXR"/>
    <property type="match status" value="1"/>
</dbReference>
<dbReference type="PROSITE" id="PS50043">
    <property type="entry name" value="HTH_LUXR_2"/>
    <property type="match status" value="1"/>
</dbReference>
<dbReference type="Gene3D" id="3.40.50.2300">
    <property type="match status" value="1"/>
</dbReference>
<dbReference type="CDD" id="cd06170">
    <property type="entry name" value="LuxR_C_like"/>
    <property type="match status" value="1"/>
</dbReference>
<keyword evidence="6" id="KW-1185">Reference proteome</keyword>
<reference evidence="5 6" key="1">
    <citation type="submission" date="2024-10" db="EMBL/GenBank/DDBJ databases">
        <title>The Natural Products Discovery Center: Release of the First 8490 Sequenced Strains for Exploring Actinobacteria Biosynthetic Diversity.</title>
        <authorList>
            <person name="Kalkreuter E."/>
            <person name="Kautsar S.A."/>
            <person name="Yang D."/>
            <person name="Bader C.D."/>
            <person name="Teijaro C.N."/>
            <person name="Fluegel L."/>
            <person name="Davis C.M."/>
            <person name="Simpson J.R."/>
            <person name="Lauterbach L."/>
            <person name="Steele A.D."/>
            <person name="Gui C."/>
            <person name="Meng S."/>
            <person name="Li G."/>
            <person name="Viehrig K."/>
            <person name="Ye F."/>
            <person name="Su P."/>
            <person name="Kiefer A.F."/>
            <person name="Nichols A."/>
            <person name="Cepeda A.J."/>
            <person name="Yan W."/>
            <person name="Fan B."/>
            <person name="Jiang Y."/>
            <person name="Adhikari A."/>
            <person name="Zheng C.-J."/>
            <person name="Schuster L."/>
            <person name="Cowan T.M."/>
            <person name="Smanski M.J."/>
            <person name="Chevrette M.G."/>
            <person name="De Carvalho L.P.S."/>
            <person name="Shen B."/>
        </authorList>
    </citation>
    <scope>NUCLEOTIDE SEQUENCE [LARGE SCALE GENOMIC DNA]</scope>
    <source>
        <strain evidence="5 6">NPDC001650</strain>
    </source>
</reference>
<keyword evidence="2" id="KW-0238">DNA-binding</keyword>
<accession>A0ABW6TQU1</accession>
<proteinExistence type="predicted"/>
<evidence type="ECO:0000259" key="4">
    <source>
        <dbReference type="PROSITE" id="PS50043"/>
    </source>
</evidence>
<feature type="domain" description="HTH luxR-type" evidence="4">
    <location>
        <begin position="165"/>
        <end position="230"/>
    </location>
</feature>
<evidence type="ECO:0000313" key="5">
    <source>
        <dbReference type="EMBL" id="MFF4214990.1"/>
    </source>
</evidence>
<protein>
    <submittedName>
        <fullName evidence="5">Response regulator transcription factor</fullName>
    </submittedName>
</protein>
<gene>
    <name evidence="5" type="ORF">ACFYZM_01735</name>
</gene>
<dbReference type="SUPFAM" id="SSF46894">
    <property type="entry name" value="C-terminal effector domain of the bipartite response regulators"/>
    <property type="match status" value="1"/>
</dbReference>
<evidence type="ECO:0000256" key="1">
    <source>
        <dbReference type="ARBA" id="ARBA00023015"/>
    </source>
</evidence>